<feature type="region of interest" description="Disordered" evidence="1">
    <location>
        <begin position="126"/>
        <end position="184"/>
    </location>
</feature>
<comment type="caution">
    <text evidence="2">The sequence shown here is derived from an EMBL/GenBank/DDBJ whole genome shotgun (WGS) entry which is preliminary data.</text>
</comment>
<sequence length="225" mass="25024">MDNAQETRCGVVWAFGGDRQMPPTQYDAVALQGSIGGQPRARPDASRRLGLQGYRWDLSRDRPTGSGLRVAEESRQGLLQWFRLLQRPCALNHMAASTSRGPAMDRVFCNPRFSLQEAADREDMAPFCPLQPSRQTNRGPASDEGPDCEGERNTTSNTLQSPRRPRLTDRGGPPAPQPPNPACRETPRPIVCTCMYEAHTWEPRNRVSRWPAAGQSQAPLRALYA</sequence>
<proteinExistence type="predicted"/>
<gene>
    <name evidence="2" type="ORF">BT67DRAFT_184186</name>
</gene>
<protein>
    <submittedName>
        <fullName evidence="2">Uncharacterized protein</fullName>
    </submittedName>
</protein>
<reference evidence="2" key="1">
    <citation type="journal article" date="2023" name="Mol. Phylogenet. Evol.">
        <title>Genome-scale phylogeny and comparative genomics of the fungal order Sordariales.</title>
        <authorList>
            <person name="Hensen N."/>
            <person name="Bonometti L."/>
            <person name="Westerberg I."/>
            <person name="Brannstrom I.O."/>
            <person name="Guillou S."/>
            <person name="Cros-Aarteil S."/>
            <person name="Calhoun S."/>
            <person name="Haridas S."/>
            <person name="Kuo A."/>
            <person name="Mondo S."/>
            <person name="Pangilinan J."/>
            <person name="Riley R."/>
            <person name="LaButti K."/>
            <person name="Andreopoulos B."/>
            <person name="Lipzen A."/>
            <person name="Chen C."/>
            <person name="Yan M."/>
            <person name="Daum C."/>
            <person name="Ng V."/>
            <person name="Clum A."/>
            <person name="Steindorff A."/>
            <person name="Ohm R.A."/>
            <person name="Martin F."/>
            <person name="Silar P."/>
            <person name="Natvig D.O."/>
            <person name="Lalanne C."/>
            <person name="Gautier V."/>
            <person name="Ament-Velasquez S.L."/>
            <person name="Kruys A."/>
            <person name="Hutchinson M.I."/>
            <person name="Powell A.J."/>
            <person name="Barry K."/>
            <person name="Miller A.N."/>
            <person name="Grigoriev I.V."/>
            <person name="Debuchy R."/>
            <person name="Gladieux P."/>
            <person name="Hiltunen Thoren M."/>
            <person name="Johannesson H."/>
        </authorList>
    </citation>
    <scope>NUCLEOTIDE SEQUENCE</scope>
    <source>
        <strain evidence="2">CBS 123565</strain>
    </source>
</reference>
<name>A0AAN6URH7_9PEZI</name>
<keyword evidence="3" id="KW-1185">Reference proteome</keyword>
<accession>A0AAN6URH7</accession>
<evidence type="ECO:0000313" key="2">
    <source>
        <dbReference type="EMBL" id="KAK4136561.1"/>
    </source>
</evidence>
<dbReference type="AlphaFoldDB" id="A0AAN6URH7"/>
<evidence type="ECO:0000313" key="3">
    <source>
        <dbReference type="Proteomes" id="UP001304895"/>
    </source>
</evidence>
<reference evidence="2" key="2">
    <citation type="submission" date="2023-05" db="EMBL/GenBank/DDBJ databases">
        <authorList>
            <consortium name="Lawrence Berkeley National Laboratory"/>
            <person name="Steindorff A."/>
            <person name="Hensen N."/>
            <person name="Bonometti L."/>
            <person name="Westerberg I."/>
            <person name="Brannstrom I.O."/>
            <person name="Guillou S."/>
            <person name="Cros-Aarteil S."/>
            <person name="Calhoun S."/>
            <person name="Haridas S."/>
            <person name="Kuo A."/>
            <person name="Mondo S."/>
            <person name="Pangilinan J."/>
            <person name="Riley R."/>
            <person name="Labutti K."/>
            <person name="Andreopoulos B."/>
            <person name="Lipzen A."/>
            <person name="Chen C."/>
            <person name="Yanf M."/>
            <person name="Daum C."/>
            <person name="Ng V."/>
            <person name="Clum A."/>
            <person name="Ohm R."/>
            <person name="Martin F."/>
            <person name="Silar P."/>
            <person name="Natvig D."/>
            <person name="Lalanne C."/>
            <person name="Gautier V."/>
            <person name="Ament-Velasquez S.L."/>
            <person name="Kruys A."/>
            <person name="Hutchinson M.I."/>
            <person name="Powell A.J."/>
            <person name="Barry K."/>
            <person name="Miller A.N."/>
            <person name="Grigoriev I.V."/>
            <person name="Debuchy R."/>
            <person name="Gladieux P."/>
            <person name="Thoren M.H."/>
            <person name="Johannesson H."/>
        </authorList>
    </citation>
    <scope>NUCLEOTIDE SEQUENCE</scope>
    <source>
        <strain evidence="2">CBS 123565</strain>
    </source>
</reference>
<organism evidence="2 3">
    <name type="scientific">Trichocladium antarcticum</name>
    <dbReference type="NCBI Taxonomy" id="1450529"/>
    <lineage>
        <taxon>Eukaryota</taxon>
        <taxon>Fungi</taxon>
        <taxon>Dikarya</taxon>
        <taxon>Ascomycota</taxon>
        <taxon>Pezizomycotina</taxon>
        <taxon>Sordariomycetes</taxon>
        <taxon>Sordariomycetidae</taxon>
        <taxon>Sordariales</taxon>
        <taxon>Chaetomiaceae</taxon>
        <taxon>Trichocladium</taxon>
    </lineage>
</organism>
<dbReference type="EMBL" id="MU853403">
    <property type="protein sequence ID" value="KAK4136561.1"/>
    <property type="molecule type" value="Genomic_DNA"/>
</dbReference>
<evidence type="ECO:0000256" key="1">
    <source>
        <dbReference type="SAM" id="MobiDB-lite"/>
    </source>
</evidence>
<dbReference type="Proteomes" id="UP001304895">
    <property type="component" value="Unassembled WGS sequence"/>
</dbReference>